<evidence type="ECO:0000256" key="7">
    <source>
        <dbReference type="RuleBase" id="RU000382"/>
    </source>
</evidence>
<evidence type="ECO:0000256" key="5">
    <source>
        <dbReference type="ARBA" id="ARBA00023239"/>
    </source>
</evidence>
<sequence length="497" mass="56842">MAELSTKWLSLESTNNVATMLENLLKVLKEEHVFDRSGDQRVVEFLHPKELQNTMSFSLDENPANEKELETLIRQIIRYSVKTSSPHFHNQLYGGVDEFGLVGSWLTEVLNTSQYTYEVAPVFTMIEHEVIQKSLKLVDYRHSDGIMCPGGSIANMYAMILARYKKIPEVKKLGVSWMGKPLACFTSEDGHYSILKAAHWLGIGTDNVYKVKTDENGRMDARDLKKVIIKAKDEGRLPFFVNATAGTTVLGAIDPLKEIAKVCRSMSVWFHVDACLGGSLLLSESYKFRLHGIELSDSVAWNPHKMLGAPLQCSLFLVKEDKKALHKANCFQADYLFQQDKFYDVSWDTGDKSVQCGRKVDAMKFWLMWKARGTIGLGQLVNQAMQCAEYFLKQIKTTPGFRLVQPYYDLCTVCFWYIPPRMRNKPETLNWWQDIYNMTTEIKKRLTLDGSVMIGYTPLLHRDYGNFFRMVVTCQPPPTESSMDHVIKEIQRVASDL</sequence>
<dbReference type="SUPFAM" id="SSF53383">
    <property type="entry name" value="PLP-dependent transferases"/>
    <property type="match status" value="1"/>
</dbReference>
<dbReference type="PROSITE" id="PS00392">
    <property type="entry name" value="DDC_GAD_HDC_YDC"/>
    <property type="match status" value="1"/>
</dbReference>
<reference evidence="8 9" key="1">
    <citation type="submission" date="2024-04" db="EMBL/GenBank/DDBJ databases">
        <authorList>
            <consortium name="Molecular Ecology Group"/>
        </authorList>
    </citation>
    <scope>NUCLEOTIDE SEQUENCE [LARGE SCALE GENOMIC DNA]</scope>
</reference>
<dbReference type="InterPro" id="IPR015421">
    <property type="entry name" value="PyrdxlP-dep_Trfase_major"/>
</dbReference>
<dbReference type="Gene3D" id="3.40.640.10">
    <property type="entry name" value="Type I PLP-dependent aspartate aminotransferase-like (Major domain)"/>
    <property type="match status" value="1"/>
</dbReference>
<name>A0AAV2N1M7_9HYME</name>
<evidence type="ECO:0008006" key="10">
    <source>
        <dbReference type="Google" id="ProtNLM"/>
    </source>
</evidence>
<comment type="cofactor">
    <cofactor evidence="1 6 7">
        <name>pyridoxal 5'-phosphate</name>
        <dbReference type="ChEBI" id="CHEBI:597326"/>
    </cofactor>
</comment>
<dbReference type="InterPro" id="IPR002129">
    <property type="entry name" value="PyrdxlP-dep_de-COase"/>
</dbReference>
<keyword evidence="3" id="KW-0210">Decarboxylase</keyword>
<dbReference type="GO" id="GO:0016831">
    <property type="term" value="F:carboxy-lyase activity"/>
    <property type="evidence" value="ECO:0007669"/>
    <property type="project" value="UniProtKB-KW"/>
</dbReference>
<dbReference type="GO" id="GO:0019752">
    <property type="term" value="P:carboxylic acid metabolic process"/>
    <property type="evidence" value="ECO:0007669"/>
    <property type="project" value="InterPro"/>
</dbReference>
<dbReference type="PANTHER" id="PTHR45677">
    <property type="entry name" value="GLUTAMATE DECARBOXYLASE-RELATED"/>
    <property type="match status" value="1"/>
</dbReference>
<dbReference type="InterPro" id="IPR021115">
    <property type="entry name" value="Pyridoxal-P_BS"/>
</dbReference>
<evidence type="ECO:0000256" key="3">
    <source>
        <dbReference type="ARBA" id="ARBA00022793"/>
    </source>
</evidence>
<evidence type="ECO:0000256" key="2">
    <source>
        <dbReference type="ARBA" id="ARBA00009533"/>
    </source>
</evidence>
<dbReference type="InterPro" id="IPR015424">
    <property type="entry name" value="PyrdxlP-dep_Trfase"/>
</dbReference>
<evidence type="ECO:0000256" key="6">
    <source>
        <dbReference type="PIRSR" id="PIRSR602129-50"/>
    </source>
</evidence>
<dbReference type="AlphaFoldDB" id="A0AAV2N1M7"/>
<dbReference type="Gene3D" id="3.90.1150.170">
    <property type="match status" value="1"/>
</dbReference>
<evidence type="ECO:0000256" key="1">
    <source>
        <dbReference type="ARBA" id="ARBA00001933"/>
    </source>
</evidence>
<protein>
    <recommendedName>
        <fullName evidence="10">Cysteine sulfinic acid decarboxylase</fullName>
    </recommendedName>
</protein>
<evidence type="ECO:0000313" key="9">
    <source>
        <dbReference type="Proteomes" id="UP001497644"/>
    </source>
</evidence>
<feature type="modified residue" description="N6-(pyridoxal phosphate)lysine" evidence="6">
    <location>
        <position position="305"/>
    </location>
</feature>
<keyword evidence="9" id="KW-1185">Reference proteome</keyword>
<dbReference type="GO" id="GO:0005737">
    <property type="term" value="C:cytoplasm"/>
    <property type="evidence" value="ECO:0007669"/>
    <property type="project" value="TreeGrafter"/>
</dbReference>
<proteinExistence type="inferred from homology"/>
<dbReference type="Pfam" id="PF00282">
    <property type="entry name" value="Pyridoxal_deC"/>
    <property type="match status" value="1"/>
</dbReference>
<dbReference type="GO" id="GO:0030170">
    <property type="term" value="F:pyridoxal phosphate binding"/>
    <property type="evidence" value="ECO:0007669"/>
    <property type="project" value="InterPro"/>
</dbReference>
<comment type="similarity">
    <text evidence="2 7">Belongs to the group II decarboxylase family.</text>
</comment>
<dbReference type="Proteomes" id="UP001497644">
    <property type="component" value="Chromosome 1"/>
</dbReference>
<gene>
    <name evidence="8" type="ORF">LPLAT_LOCUS617</name>
</gene>
<dbReference type="PANTHER" id="PTHR45677:SF13">
    <property type="entry name" value="LP10922P"/>
    <property type="match status" value="1"/>
</dbReference>
<evidence type="ECO:0000256" key="4">
    <source>
        <dbReference type="ARBA" id="ARBA00022898"/>
    </source>
</evidence>
<keyword evidence="5 7" id="KW-0456">Lyase</keyword>
<accession>A0AAV2N1M7</accession>
<dbReference type="EMBL" id="OZ034824">
    <property type="protein sequence ID" value="CAL1673808.1"/>
    <property type="molecule type" value="Genomic_DNA"/>
</dbReference>
<organism evidence="8 9">
    <name type="scientific">Lasius platythorax</name>
    <dbReference type="NCBI Taxonomy" id="488582"/>
    <lineage>
        <taxon>Eukaryota</taxon>
        <taxon>Metazoa</taxon>
        <taxon>Ecdysozoa</taxon>
        <taxon>Arthropoda</taxon>
        <taxon>Hexapoda</taxon>
        <taxon>Insecta</taxon>
        <taxon>Pterygota</taxon>
        <taxon>Neoptera</taxon>
        <taxon>Endopterygota</taxon>
        <taxon>Hymenoptera</taxon>
        <taxon>Apocrita</taxon>
        <taxon>Aculeata</taxon>
        <taxon>Formicoidea</taxon>
        <taxon>Formicidae</taxon>
        <taxon>Formicinae</taxon>
        <taxon>Lasius</taxon>
        <taxon>Lasius</taxon>
    </lineage>
</organism>
<keyword evidence="4 6" id="KW-0663">Pyridoxal phosphate</keyword>
<evidence type="ECO:0000313" key="8">
    <source>
        <dbReference type="EMBL" id="CAL1673808.1"/>
    </source>
</evidence>